<dbReference type="SMART" id="SM00382">
    <property type="entry name" value="AAA"/>
    <property type="match status" value="1"/>
</dbReference>
<protein>
    <recommendedName>
        <fullName evidence="1">AAA+ ATPase domain-containing protein</fullName>
    </recommendedName>
</protein>
<dbReference type="InterPro" id="IPR027417">
    <property type="entry name" value="P-loop_NTPase"/>
</dbReference>
<dbReference type="PANTHER" id="PTHR43718:SF2">
    <property type="entry name" value="LON PROTEASE HOMOLOG, MITOCHONDRIAL"/>
    <property type="match status" value="1"/>
</dbReference>
<dbReference type="SUPFAM" id="SSF52540">
    <property type="entry name" value="P-loop containing nucleoside triphosphate hydrolases"/>
    <property type="match status" value="1"/>
</dbReference>
<dbReference type="STRING" id="1685378.AVO44_15860"/>
<dbReference type="GO" id="GO:0006515">
    <property type="term" value="P:protein quality control for misfolded or incompletely synthesized proteins"/>
    <property type="evidence" value="ECO:0007669"/>
    <property type="project" value="TreeGrafter"/>
</dbReference>
<dbReference type="Pfam" id="PF00004">
    <property type="entry name" value="AAA"/>
    <property type="match status" value="1"/>
</dbReference>
<dbReference type="PANTHER" id="PTHR43718">
    <property type="entry name" value="LON PROTEASE"/>
    <property type="match status" value="1"/>
</dbReference>
<dbReference type="InterPro" id="IPR003959">
    <property type="entry name" value="ATPase_AAA_core"/>
</dbReference>
<dbReference type="InterPro" id="IPR003593">
    <property type="entry name" value="AAA+_ATPase"/>
</dbReference>
<evidence type="ECO:0000313" key="2">
    <source>
        <dbReference type="EMBL" id="KUJ77798.1"/>
    </source>
</evidence>
<evidence type="ECO:0000259" key="1">
    <source>
        <dbReference type="SMART" id="SM00382"/>
    </source>
</evidence>
<dbReference type="EMBL" id="LQBP01000008">
    <property type="protein sequence ID" value="KUJ77798.1"/>
    <property type="molecule type" value="Genomic_DNA"/>
</dbReference>
<organism evidence="2 3">
    <name type="scientific">Ruegeria profundi</name>
    <dbReference type="NCBI Taxonomy" id="1685378"/>
    <lineage>
        <taxon>Bacteria</taxon>
        <taxon>Pseudomonadati</taxon>
        <taxon>Pseudomonadota</taxon>
        <taxon>Alphaproteobacteria</taxon>
        <taxon>Rhodobacterales</taxon>
        <taxon>Roseobacteraceae</taxon>
        <taxon>Ruegeria</taxon>
    </lineage>
</organism>
<gene>
    <name evidence="2" type="ORF">AVO44_15860</name>
</gene>
<dbReference type="GO" id="GO:0005524">
    <property type="term" value="F:ATP binding"/>
    <property type="evidence" value="ECO:0007669"/>
    <property type="project" value="InterPro"/>
</dbReference>
<proteinExistence type="predicted"/>
<dbReference type="InterPro" id="IPR027065">
    <property type="entry name" value="Lon_Prtase"/>
</dbReference>
<dbReference type="GO" id="GO:0004176">
    <property type="term" value="F:ATP-dependent peptidase activity"/>
    <property type="evidence" value="ECO:0007669"/>
    <property type="project" value="InterPro"/>
</dbReference>
<name>A0A0X3TPW4_9RHOB</name>
<keyword evidence="3" id="KW-1185">Reference proteome</keyword>
<accession>A0A0X3TPW4</accession>
<dbReference type="GO" id="GO:0016887">
    <property type="term" value="F:ATP hydrolysis activity"/>
    <property type="evidence" value="ECO:0007669"/>
    <property type="project" value="InterPro"/>
</dbReference>
<dbReference type="OrthoDB" id="5297432at2"/>
<reference evidence="3" key="1">
    <citation type="submission" date="2015-12" db="EMBL/GenBank/DDBJ databases">
        <authorList>
            <person name="Zhang G."/>
            <person name="Stingl U."/>
        </authorList>
    </citation>
    <scope>NUCLEOTIDE SEQUENCE [LARGE SCALE GENOMIC DNA]</scope>
    <source>
        <strain evidence="3">ZGT108</strain>
    </source>
</reference>
<dbReference type="Gene3D" id="3.40.50.300">
    <property type="entry name" value="P-loop containing nucleotide triphosphate hydrolases"/>
    <property type="match status" value="1"/>
</dbReference>
<dbReference type="RefSeq" id="WP_068338809.1">
    <property type="nucleotide sequence ID" value="NZ_LQBP01000008.1"/>
</dbReference>
<feature type="domain" description="AAA+ ATPase" evidence="1">
    <location>
        <begin position="216"/>
        <end position="362"/>
    </location>
</feature>
<sequence>MSDTSWQETEIMALAGFCHDKADILRLVLSAVSIRRDWENVKQMVLHNTSSEDLHAVIKDRSKEAAAFSEDPEDWRQDEIARLEEIDPILAIFGGDAVKQMPSLDLWKDVMRIIAERHAIDMSPKATDTGDQKSAAARYLLDREDFDYLPRTLRNEMPAHIQQLTTWSDQFARLASLDQLNTLRALSLTFPHCEPVTAGIAHNIECNWGMGSDVIQIQPTLLVGEPGVGKTAFAKAVCGALGLHVQSANVGGKSENHLFGLSAGWSSAHAGIVTEAVAMARVLNPAIILDEIDKTHSGRNGDIVGELLAMLEPSEARRYREKYLATDVDASHVSWILTANDLSGVPAPLLSRCTIYEIPPPTTEQLPAIIQSLVNEFAAEFGLRPEFFCLDLGDVEALVDTYEQHRSVRILRRFVRGLLHQKSKGITWN</sequence>
<evidence type="ECO:0000313" key="3">
    <source>
        <dbReference type="Proteomes" id="UP000053690"/>
    </source>
</evidence>
<dbReference type="Proteomes" id="UP000053690">
    <property type="component" value="Unassembled WGS sequence"/>
</dbReference>
<dbReference type="AlphaFoldDB" id="A0A0X3TPW4"/>
<comment type="caution">
    <text evidence="2">The sequence shown here is derived from an EMBL/GenBank/DDBJ whole genome shotgun (WGS) entry which is preliminary data.</text>
</comment>
<dbReference type="GO" id="GO:0004252">
    <property type="term" value="F:serine-type endopeptidase activity"/>
    <property type="evidence" value="ECO:0007669"/>
    <property type="project" value="InterPro"/>
</dbReference>